<reference evidence="2 3" key="1">
    <citation type="submission" date="2022-01" db="EMBL/GenBank/DDBJ databases">
        <title>Flavihumibacter sp. nov., isolated from sediment of a river.</title>
        <authorList>
            <person name="Liu H."/>
        </authorList>
    </citation>
    <scope>NUCLEOTIDE SEQUENCE [LARGE SCALE GENOMIC DNA]</scope>
    <source>
        <strain evidence="2 3">RY-1</strain>
    </source>
</reference>
<keyword evidence="3" id="KW-1185">Reference proteome</keyword>
<sequence>MKNILKLLSVLLIGSLVFISCSKKDDPTDNNLFVGSYEGSIGYVKEGENKSTDNGKVTVVKVGNNYNFVFSDGIPDLKGVQFKSDGATAVISVDNDESKMIRITANELTIAYTKDGEAWVANCTR</sequence>
<feature type="chain" id="PRO_5046232295" description="Lipoprotein" evidence="1">
    <location>
        <begin position="23"/>
        <end position="125"/>
    </location>
</feature>
<evidence type="ECO:0008006" key="4">
    <source>
        <dbReference type="Google" id="ProtNLM"/>
    </source>
</evidence>
<dbReference type="PROSITE" id="PS51257">
    <property type="entry name" value="PROKAR_LIPOPROTEIN"/>
    <property type="match status" value="1"/>
</dbReference>
<dbReference type="Proteomes" id="UP001200145">
    <property type="component" value="Unassembled WGS sequence"/>
</dbReference>
<dbReference type="RefSeq" id="WP_234864303.1">
    <property type="nucleotide sequence ID" value="NZ_JAKEVY010000001.1"/>
</dbReference>
<gene>
    <name evidence="2" type="ORF">L0U88_03925</name>
</gene>
<accession>A0ABS9BEQ2</accession>
<evidence type="ECO:0000256" key="1">
    <source>
        <dbReference type="SAM" id="SignalP"/>
    </source>
</evidence>
<protein>
    <recommendedName>
        <fullName evidence="4">Lipoprotein</fullName>
    </recommendedName>
</protein>
<organism evidence="2 3">
    <name type="scientific">Flavihumibacter fluminis</name>
    <dbReference type="NCBI Taxonomy" id="2909236"/>
    <lineage>
        <taxon>Bacteria</taxon>
        <taxon>Pseudomonadati</taxon>
        <taxon>Bacteroidota</taxon>
        <taxon>Chitinophagia</taxon>
        <taxon>Chitinophagales</taxon>
        <taxon>Chitinophagaceae</taxon>
        <taxon>Flavihumibacter</taxon>
    </lineage>
</organism>
<dbReference type="EMBL" id="JAKEVY010000001">
    <property type="protein sequence ID" value="MCF1713775.1"/>
    <property type="molecule type" value="Genomic_DNA"/>
</dbReference>
<evidence type="ECO:0000313" key="2">
    <source>
        <dbReference type="EMBL" id="MCF1713775.1"/>
    </source>
</evidence>
<proteinExistence type="predicted"/>
<comment type="caution">
    <text evidence="2">The sequence shown here is derived from an EMBL/GenBank/DDBJ whole genome shotgun (WGS) entry which is preliminary data.</text>
</comment>
<feature type="signal peptide" evidence="1">
    <location>
        <begin position="1"/>
        <end position="22"/>
    </location>
</feature>
<name>A0ABS9BEQ2_9BACT</name>
<evidence type="ECO:0000313" key="3">
    <source>
        <dbReference type="Proteomes" id="UP001200145"/>
    </source>
</evidence>
<keyword evidence="1" id="KW-0732">Signal</keyword>